<gene>
    <name evidence="2" type="primary">upp</name>
    <name evidence="2" type="ORF">H8B15_19590</name>
</gene>
<dbReference type="NCBIfam" id="NF001097">
    <property type="entry name" value="PRK00129.1"/>
    <property type="match status" value="1"/>
</dbReference>
<comment type="caution">
    <text evidence="2">The sequence shown here is derived from an EMBL/GenBank/DDBJ whole genome shotgun (WGS) entry which is preliminary data.</text>
</comment>
<organism evidence="2 3">
    <name type="scientific">Hymenobacter citatus</name>
    <dbReference type="NCBI Taxonomy" id="2763506"/>
    <lineage>
        <taxon>Bacteria</taxon>
        <taxon>Pseudomonadati</taxon>
        <taxon>Bacteroidota</taxon>
        <taxon>Cytophagia</taxon>
        <taxon>Cytophagales</taxon>
        <taxon>Hymenobacteraceae</taxon>
        <taxon>Hymenobacter</taxon>
    </lineage>
</organism>
<evidence type="ECO:0000259" key="1">
    <source>
        <dbReference type="Pfam" id="PF14681"/>
    </source>
</evidence>
<dbReference type="PANTHER" id="PTHR11608">
    <property type="entry name" value="BIFUNCTIONAL PROTEIN PYRR"/>
    <property type="match status" value="1"/>
</dbReference>
<reference evidence="2 3" key="1">
    <citation type="submission" date="2020-08" db="EMBL/GenBank/DDBJ databases">
        <title>Hymenobacter sp.</title>
        <authorList>
            <person name="Kim M.K."/>
        </authorList>
    </citation>
    <scope>NUCLEOTIDE SEQUENCE [LARGE SCALE GENOMIC DNA]</scope>
    <source>
        <strain evidence="2 3">BT507</strain>
    </source>
</reference>
<dbReference type="Gene3D" id="3.40.50.2020">
    <property type="match status" value="1"/>
</dbReference>
<name>A0ABR7MPX1_9BACT</name>
<dbReference type="RefSeq" id="WP_187321351.1">
    <property type="nucleotide sequence ID" value="NZ_JACSCY010000023.1"/>
</dbReference>
<dbReference type="InterPro" id="IPR050137">
    <property type="entry name" value="PyrR_bifunctional"/>
</dbReference>
<evidence type="ECO:0000313" key="3">
    <source>
        <dbReference type="Proteomes" id="UP000622017"/>
    </source>
</evidence>
<dbReference type="CDD" id="cd06223">
    <property type="entry name" value="PRTases_typeI"/>
    <property type="match status" value="1"/>
</dbReference>
<dbReference type="EMBL" id="JACSCY010000023">
    <property type="protein sequence ID" value="MBC6613136.1"/>
    <property type="molecule type" value="Genomic_DNA"/>
</dbReference>
<dbReference type="PANTHER" id="PTHR11608:SF0">
    <property type="entry name" value="BIFUNCTIONAL PROTEIN PYRR"/>
    <property type="match status" value="1"/>
</dbReference>
<dbReference type="InterPro" id="IPR000836">
    <property type="entry name" value="PRTase_dom"/>
</dbReference>
<protein>
    <submittedName>
        <fullName evidence="2">Uracil phosphoribosyltransferase</fullName>
        <ecNumber evidence="2">2.4.2.9</ecNumber>
    </submittedName>
</protein>
<dbReference type="Pfam" id="PF14681">
    <property type="entry name" value="UPRTase"/>
    <property type="match status" value="1"/>
</dbReference>
<dbReference type="InterPro" id="IPR029057">
    <property type="entry name" value="PRTase-like"/>
</dbReference>
<accession>A0ABR7MPX1</accession>
<keyword evidence="2" id="KW-0808">Transferase</keyword>
<keyword evidence="2" id="KW-0328">Glycosyltransferase</keyword>
<proteinExistence type="predicted"/>
<dbReference type="Proteomes" id="UP000622017">
    <property type="component" value="Unassembled WGS sequence"/>
</dbReference>
<keyword evidence="3" id="KW-1185">Reference proteome</keyword>
<dbReference type="EC" id="2.4.2.9" evidence="2"/>
<feature type="domain" description="Phosphoribosyltransferase" evidence="1">
    <location>
        <begin position="25"/>
        <end position="224"/>
    </location>
</feature>
<dbReference type="GO" id="GO:0004845">
    <property type="term" value="F:uracil phosphoribosyltransferase activity"/>
    <property type="evidence" value="ECO:0007669"/>
    <property type="project" value="UniProtKB-EC"/>
</dbReference>
<sequence length="227" mass="25018">MDALNSTPTPYAPERVHIVCAEPSVANHFLAELRDVNKQRDSLRFRRNLQRLGEIIAYRISSQLSYTDQTITTPLSETNGKLLHDFPVLATVLRAGLPFHQGFLNYFDQSPSAFAAAYRIEGTAQVQVQVDYLSAPSLDERVLILVDPMLASGKSLVQTYRAMLRFGTPRQVHIAAVIASPEGVDYVTREIPEATLWVAAVDEGLNDQAYIIPGLGDAGDLSYGSKL</sequence>
<evidence type="ECO:0000313" key="2">
    <source>
        <dbReference type="EMBL" id="MBC6613136.1"/>
    </source>
</evidence>
<dbReference type="SUPFAM" id="SSF53271">
    <property type="entry name" value="PRTase-like"/>
    <property type="match status" value="1"/>
</dbReference>